<reference evidence="3" key="1">
    <citation type="submission" date="2003-08" db="EMBL/GenBank/DDBJ databases">
        <authorList>
            <person name="Birren B."/>
            <person name="Nusbaum C."/>
            <person name="Abebe A."/>
            <person name="Abouelleil A."/>
            <person name="Adekoya E."/>
            <person name="Ait-zahra M."/>
            <person name="Allen N."/>
            <person name="Allen T."/>
            <person name="An P."/>
            <person name="Anderson M."/>
            <person name="Anderson S."/>
            <person name="Arachchi H."/>
            <person name="Armbruster J."/>
            <person name="Bachantsang P."/>
            <person name="Baldwin J."/>
            <person name="Barry A."/>
            <person name="Bayul T."/>
            <person name="Blitshsteyn B."/>
            <person name="Bloom T."/>
            <person name="Blye J."/>
            <person name="Boguslavskiy L."/>
            <person name="Borowsky M."/>
            <person name="Boukhgalter B."/>
            <person name="Brunache A."/>
            <person name="Butler J."/>
            <person name="Calixte N."/>
            <person name="Calvo S."/>
            <person name="Camarata J."/>
            <person name="Campo K."/>
            <person name="Chang J."/>
            <person name="Cheshatsang Y."/>
            <person name="Citroen M."/>
            <person name="Collymore A."/>
            <person name="Considine T."/>
            <person name="Cook A."/>
            <person name="Cooke P."/>
            <person name="Corum B."/>
            <person name="Cuomo C."/>
            <person name="David R."/>
            <person name="Dawoe T."/>
            <person name="Degray S."/>
            <person name="Dodge S."/>
            <person name="Dooley K."/>
            <person name="Dorje P."/>
            <person name="Dorjee K."/>
            <person name="Dorris L."/>
            <person name="Duffey N."/>
            <person name="Dupes A."/>
            <person name="Elkins T."/>
            <person name="Engels R."/>
            <person name="Erickson J."/>
            <person name="Farina A."/>
            <person name="Faro S."/>
            <person name="Ferreira P."/>
            <person name="Fischer H."/>
            <person name="Fitzgerald M."/>
            <person name="Foley K."/>
            <person name="Gage D."/>
            <person name="Galagan J."/>
            <person name="Gearin G."/>
            <person name="Gnerre S."/>
            <person name="Gnirke A."/>
            <person name="Goyette A."/>
            <person name="Graham J."/>
            <person name="Grandbois E."/>
            <person name="Gyaltsen K."/>
            <person name="Hafez N."/>
            <person name="Hagopian D."/>
            <person name="Hagos B."/>
            <person name="Hall J."/>
            <person name="Hatcher B."/>
            <person name="Heller A."/>
            <person name="Higgins H."/>
            <person name="Honan T."/>
            <person name="Horn A."/>
            <person name="Houde N."/>
            <person name="Hughes L."/>
            <person name="Hulme W."/>
            <person name="Husby E."/>
            <person name="Iliev I."/>
            <person name="Jaffe D."/>
            <person name="Jones C."/>
            <person name="Kamal M."/>
            <person name="Kamat A."/>
            <person name="Kamvysselis M."/>
            <person name="Karlsson E."/>
            <person name="Kells C."/>
            <person name="Kieu A."/>
            <person name="Kisner P."/>
            <person name="Kodira C."/>
            <person name="Kulbokas E."/>
            <person name="Labutti K."/>
            <person name="Lama D."/>
            <person name="Landers T."/>
            <person name="Leger J."/>
            <person name="Levine S."/>
            <person name="Lewis D."/>
            <person name="Lewis T."/>
            <person name="Lindblad-toh K."/>
            <person name="Liu X."/>
            <person name="Lokyitsang T."/>
            <person name="Lokyitsang Y."/>
            <person name="Lucien O."/>
            <person name="Lui A."/>
            <person name="Ma L.J."/>
            <person name="Mabbitt R."/>
            <person name="Macdonald J."/>
            <person name="Maclean C."/>
            <person name="Major J."/>
            <person name="Manning J."/>
            <person name="Marabella R."/>
            <person name="Maru K."/>
            <person name="Matthews C."/>
            <person name="Mauceli E."/>
            <person name="Mccarthy M."/>
            <person name="Mcdonough S."/>
            <person name="Mcghee T."/>
            <person name="Meldrim J."/>
            <person name="Meneus L."/>
            <person name="Mesirov J."/>
            <person name="Mihalev A."/>
            <person name="Mihova T."/>
            <person name="Mikkelsen T."/>
            <person name="Mlenga V."/>
            <person name="Moru K."/>
            <person name="Mozes J."/>
            <person name="Mulrain L."/>
            <person name="Munson G."/>
            <person name="Naylor J."/>
            <person name="Newes C."/>
            <person name="Nguyen C."/>
            <person name="Nguyen N."/>
            <person name="Nguyen T."/>
            <person name="Nicol R."/>
            <person name="Nielsen C."/>
            <person name="Nizzari M."/>
            <person name="Norbu C."/>
            <person name="Norbu N."/>
            <person name="O'donnell P."/>
            <person name="Okoawo O."/>
            <person name="O'leary S."/>
            <person name="Omotosho B."/>
            <person name="O'neill K."/>
            <person name="Osman S."/>
            <person name="Parker S."/>
            <person name="Perrin D."/>
            <person name="Phunkhang P."/>
            <person name="Piqani B."/>
            <person name="Purcell S."/>
            <person name="Rachupka T."/>
            <person name="Ramasamy U."/>
            <person name="Rameau R."/>
            <person name="Ray V."/>
            <person name="Raymond C."/>
            <person name="Retta R."/>
            <person name="Richardson S."/>
            <person name="Rise C."/>
            <person name="Rodriguez J."/>
            <person name="Rogers J."/>
            <person name="Rogov P."/>
            <person name="Rutman M."/>
            <person name="Schupbach R."/>
            <person name="Seaman C."/>
            <person name="Settipalli S."/>
            <person name="Sharpe T."/>
            <person name="Sheridan J."/>
            <person name="Sherpa N."/>
            <person name="Shi J."/>
            <person name="Smirnov S."/>
            <person name="Smith C."/>
            <person name="Sougnez C."/>
            <person name="Spencer B."/>
            <person name="Stalker J."/>
            <person name="Stange-thomann N."/>
            <person name="Stavropoulos S."/>
            <person name="Stetson K."/>
            <person name="Stone C."/>
            <person name="Stone S."/>
            <person name="Stubbs M."/>
            <person name="Talamas J."/>
            <person name="Tchuinga P."/>
            <person name="Tenzing P."/>
            <person name="Tesfaye S."/>
            <person name="Theodore J."/>
            <person name="Thoulutsang Y."/>
            <person name="Topham K."/>
            <person name="Towey S."/>
            <person name="Tsamla T."/>
            <person name="Tsomo N."/>
            <person name="Vallee D."/>
            <person name="Vassiliev H."/>
            <person name="Venkataraman V."/>
            <person name="Vinson J."/>
            <person name="Vo A."/>
            <person name="Wade C."/>
            <person name="Wang S."/>
            <person name="Wangchuk T."/>
            <person name="Wangdi T."/>
            <person name="Whittaker C."/>
            <person name="Wilkinson J."/>
            <person name="Wu Y."/>
            <person name="Wyman D."/>
            <person name="Yadav S."/>
            <person name="Yang S."/>
            <person name="Yang X."/>
            <person name="Yeager S."/>
            <person name="Yee E."/>
            <person name="Young G."/>
            <person name="Zainoun J."/>
            <person name="Zembeck L."/>
            <person name="Zimmer A."/>
            <person name="Zody M."/>
            <person name="Lander E."/>
        </authorList>
    </citation>
    <scope>NUCLEOTIDE SEQUENCE [LARGE SCALE GENOMIC DNA]</scope>
</reference>
<evidence type="ECO:0000259" key="1">
    <source>
        <dbReference type="Pfam" id="PF10441"/>
    </source>
</evidence>
<reference evidence="2" key="2">
    <citation type="submission" date="2025-08" db="UniProtKB">
        <authorList>
            <consortium name="Ensembl"/>
        </authorList>
    </citation>
    <scope>IDENTIFICATION</scope>
</reference>
<dbReference type="Pfam" id="PF10441">
    <property type="entry name" value="Urb2"/>
    <property type="match status" value="1"/>
</dbReference>
<reference evidence="2" key="3">
    <citation type="submission" date="2025-09" db="UniProtKB">
        <authorList>
            <consortium name="Ensembl"/>
        </authorList>
    </citation>
    <scope>IDENTIFICATION</scope>
</reference>
<dbReference type="HOGENOM" id="CLU_857796_0_0_1"/>
<name>H2YF05_CIOSA</name>
<keyword evidence="3" id="KW-1185">Reference proteome</keyword>
<dbReference type="STRING" id="51511.ENSCSAVP00000003903"/>
<organism evidence="2 3">
    <name type="scientific">Ciona savignyi</name>
    <name type="common">Pacific transparent sea squirt</name>
    <dbReference type="NCBI Taxonomy" id="51511"/>
    <lineage>
        <taxon>Eukaryota</taxon>
        <taxon>Metazoa</taxon>
        <taxon>Chordata</taxon>
        <taxon>Tunicata</taxon>
        <taxon>Ascidiacea</taxon>
        <taxon>Phlebobranchia</taxon>
        <taxon>Cionidae</taxon>
        <taxon>Ciona</taxon>
    </lineage>
</organism>
<accession>H2YF05</accession>
<dbReference type="InParanoid" id="H2YF05"/>
<dbReference type="Ensembl" id="ENSCSAVT00000003961.1">
    <property type="protein sequence ID" value="ENSCSAVP00000003903.1"/>
    <property type="gene ID" value="ENSCSAVG00000002308.1"/>
</dbReference>
<dbReference type="eggNOG" id="ENOG502QWBH">
    <property type="taxonomic scope" value="Eukaryota"/>
</dbReference>
<evidence type="ECO:0000313" key="2">
    <source>
        <dbReference type="Ensembl" id="ENSCSAVP00000003903.1"/>
    </source>
</evidence>
<dbReference type="GO" id="GO:0005730">
    <property type="term" value="C:nucleolus"/>
    <property type="evidence" value="ECO:0007669"/>
    <property type="project" value="TreeGrafter"/>
</dbReference>
<sequence>MLNKNFRIEALLDKYSTLWGGDERFDLLKLQLLTLYAEIKLCRCLHQPPLECLDKIMNGMRQGEATTPNLRFLQLITATCDGKSASFSNSIHSQDETAARESAQLKLLRGGLDFCSNFPQQSNIASLLPLVMSTMARIVSLGPKVISEKQIAVIFPTLSRFNSIKQKLNGLENGRYLILSFLLVNHKSCISHFVPLILSSINHFTVSAVFFGKQTNKMGKSDLKLAMQCAEYVSRILQIIASNHSSCFKRCVPYLISRHLHQVTTVTLLPSVKNLLDVGIYHLLSITDEFSISMLKASLPMGDKEVFRKLHCDFVKYFKYMGHV</sequence>
<dbReference type="InterPro" id="IPR052609">
    <property type="entry name" value="Ribosome_Biogenesis_Reg"/>
</dbReference>
<dbReference type="PANTHER" id="PTHR15682">
    <property type="entry name" value="UNHEALTHY RIBOSOME BIOGENESIS PROTEIN 2 HOMOLOG"/>
    <property type="match status" value="1"/>
</dbReference>
<dbReference type="Proteomes" id="UP000007875">
    <property type="component" value="Unassembled WGS sequence"/>
</dbReference>
<dbReference type="AlphaFoldDB" id="H2YF05"/>
<evidence type="ECO:0000313" key="3">
    <source>
        <dbReference type="Proteomes" id="UP000007875"/>
    </source>
</evidence>
<dbReference type="InterPro" id="IPR018849">
    <property type="entry name" value="Urb2/Npa2_C"/>
</dbReference>
<dbReference type="GO" id="GO:0042254">
    <property type="term" value="P:ribosome biogenesis"/>
    <property type="evidence" value="ECO:0007669"/>
    <property type="project" value="TreeGrafter"/>
</dbReference>
<feature type="domain" description="Nucleolar 27S pre-rRNA processing Urb2/Npa2 C-terminal" evidence="1">
    <location>
        <begin position="131"/>
        <end position="322"/>
    </location>
</feature>
<dbReference type="PANTHER" id="PTHR15682:SF2">
    <property type="entry name" value="UNHEALTHY RIBOSOME BIOGENESIS PROTEIN 2 HOMOLOG"/>
    <property type="match status" value="1"/>
</dbReference>
<proteinExistence type="predicted"/>
<protein>
    <recommendedName>
        <fullName evidence="1">Nucleolar 27S pre-rRNA processing Urb2/Npa2 C-terminal domain-containing protein</fullName>
    </recommendedName>
</protein>